<evidence type="ECO:0000313" key="4">
    <source>
        <dbReference type="EMBL" id="MFC7202146.1"/>
    </source>
</evidence>
<dbReference type="SUPFAM" id="SSF56059">
    <property type="entry name" value="Glutathione synthetase ATP-binding domain-like"/>
    <property type="match status" value="1"/>
</dbReference>
<feature type="domain" description="PEP-utilising enzyme mobile" evidence="2">
    <location>
        <begin position="828"/>
        <end position="898"/>
    </location>
</feature>
<dbReference type="PANTHER" id="PTHR43615">
    <property type="entry name" value="PHOSPHOENOLPYRUVATE SYNTHASE-RELATED"/>
    <property type="match status" value="1"/>
</dbReference>
<dbReference type="Gene3D" id="3.30.1490.20">
    <property type="entry name" value="ATP-grasp fold, A domain"/>
    <property type="match status" value="1"/>
</dbReference>
<dbReference type="SUPFAM" id="SSF52009">
    <property type="entry name" value="Phosphohistidine domain"/>
    <property type="match status" value="1"/>
</dbReference>
<dbReference type="InterPro" id="IPR051549">
    <property type="entry name" value="PEP_Utilizing_Enz"/>
</dbReference>
<keyword evidence="5" id="KW-1185">Reference proteome</keyword>
<gene>
    <name evidence="4" type="ORF">ACFQJC_01355</name>
</gene>
<evidence type="ECO:0000259" key="3">
    <source>
        <dbReference type="Pfam" id="PF01326"/>
    </source>
</evidence>
<dbReference type="InterPro" id="IPR008279">
    <property type="entry name" value="PEP-util_enz_mobile_dom"/>
</dbReference>
<dbReference type="Gene3D" id="3.50.30.10">
    <property type="entry name" value="Phosphohistidine domain"/>
    <property type="match status" value="1"/>
</dbReference>
<name>A0ABD5ZAA0_9EURY</name>
<comment type="caution">
    <text evidence="4">The sequence shown here is derived from an EMBL/GenBank/DDBJ whole genome shotgun (WGS) entry which is preliminary data.</text>
</comment>
<dbReference type="InterPro" id="IPR002192">
    <property type="entry name" value="PPDK_AMP/ATP-bd"/>
</dbReference>
<evidence type="ECO:0000256" key="1">
    <source>
        <dbReference type="SAM" id="MobiDB-lite"/>
    </source>
</evidence>
<dbReference type="InterPro" id="IPR036637">
    <property type="entry name" value="Phosphohistidine_dom_sf"/>
</dbReference>
<evidence type="ECO:0000313" key="5">
    <source>
        <dbReference type="Proteomes" id="UP001596481"/>
    </source>
</evidence>
<dbReference type="EMBL" id="JBHTAA010000001">
    <property type="protein sequence ID" value="MFC7202146.1"/>
    <property type="molecule type" value="Genomic_DNA"/>
</dbReference>
<dbReference type="Gene3D" id="3.30.470.20">
    <property type="entry name" value="ATP-grasp fold, B domain"/>
    <property type="match status" value="1"/>
</dbReference>
<accession>A0ABD5ZAA0</accession>
<organism evidence="4 5">
    <name type="scientific">Haloferax namakaokahaiae</name>
    <dbReference type="NCBI Taxonomy" id="1748331"/>
    <lineage>
        <taxon>Archaea</taxon>
        <taxon>Methanobacteriati</taxon>
        <taxon>Methanobacteriota</taxon>
        <taxon>Stenosarchaea group</taxon>
        <taxon>Halobacteria</taxon>
        <taxon>Halobacteriales</taxon>
        <taxon>Haloferacaceae</taxon>
        <taxon>Haloferax</taxon>
    </lineage>
</organism>
<dbReference type="Proteomes" id="UP001596481">
    <property type="component" value="Unassembled WGS sequence"/>
</dbReference>
<proteinExistence type="predicted"/>
<feature type="region of interest" description="Disordered" evidence="1">
    <location>
        <begin position="362"/>
        <end position="382"/>
    </location>
</feature>
<dbReference type="PANTHER" id="PTHR43615:SF1">
    <property type="entry name" value="PPDK_N DOMAIN-CONTAINING PROTEIN"/>
    <property type="match status" value="1"/>
</dbReference>
<protein>
    <submittedName>
        <fullName evidence="4">PEP/pyruvate-binding domain-containing protein</fullName>
    </submittedName>
</protein>
<dbReference type="AlphaFoldDB" id="A0ABD5ZAA0"/>
<sequence>MAQFVLSLTETAAEAAERTGGKGANLARLVTADLPVRSGWCVTTDAYRALADDPEIQTALASLDELEPDDTEEVARQSAELRATFEAQSLPPTLREEITASVGDDQTTYAVRSSATAEDLPTASFAGQHETYLGVGKAELVERVRDCVASLFTERAVTYRLRNGISNAEVAMAVVIQEMVDADVAGVLFTADPVSGNRHVASVDANFGLGDTVVAGDVSPDNARIDRRTGEVLDYEIGEKQRVLRQVQGPHGGTDLVLLSAEDRASRALSDAQLRRLVALGERVETLLERPQDIEWALVEDEFVLLQARPITSLYPLPSPVPDDGRLHAYLSFGHVQAMPEALPPLVLDFWIGFMEGDADAFRQNEGDGQSEGDGQNEGDPRWAVEAGSRLYADLTPLLRIGTLRRVLPGRVASVSEPAADGLRELLEDRPDAFPERGRVADARTILGAVRRAPQDVRAAIGGFVRRGTKTFLAGPTDPKTERRWVENWGREFATTVREPATTSERVRVVFDDLDFSMVLVGPLARIGSQLIAAVVARRLLVRLVPDADADIDEIGKGFDTELVTQMNQRLGDIADLARASPGVRDALRNDASLAELESVAGGPEFTRALDDFLADFGHRGSGEIDLSRPRWNDDPATLLRTVRSNLERTESGTHRDHFERLERDAAAASTRLEARTGRGRLGPFKAALVRRLIRTYRGAIPFREYPKHGVAHLFAAIHETLADAGEELADAGILDSPTDVWYLRKDELLAALESGTAPTADIDARRRRHARHASLTPPALLTSEGETPMGASVADVPENTLTGTPVSAGVVEGVARVVRDPAGETLNPGEILVAPSTDPGWTPLFLNAAGLVMEVGGRMTHGALVAREYGIPAVAAVSGATASIHSGERIRIDGTRGTVELLDST</sequence>
<dbReference type="RefSeq" id="WP_390221451.1">
    <property type="nucleotide sequence ID" value="NZ_JBHTAA010000001.1"/>
</dbReference>
<dbReference type="InterPro" id="IPR013815">
    <property type="entry name" value="ATP_grasp_subdomain_1"/>
</dbReference>
<evidence type="ECO:0000259" key="2">
    <source>
        <dbReference type="Pfam" id="PF00391"/>
    </source>
</evidence>
<reference evidence="4 5" key="1">
    <citation type="journal article" date="2019" name="Int. J. Syst. Evol. Microbiol.">
        <title>The Global Catalogue of Microorganisms (GCM) 10K type strain sequencing project: providing services to taxonomists for standard genome sequencing and annotation.</title>
        <authorList>
            <consortium name="The Broad Institute Genomics Platform"/>
            <consortium name="The Broad Institute Genome Sequencing Center for Infectious Disease"/>
            <person name="Wu L."/>
            <person name="Ma J."/>
        </authorList>
    </citation>
    <scope>NUCLEOTIDE SEQUENCE [LARGE SCALE GENOMIC DNA]</scope>
    <source>
        <strain evidence="4 5">DSM 29988</strain>
    </source>
</reference>
<feature type="domain" description="Pyruvate phosphate dikinase AMP/ATP-binding" evidence="3">
    <location>
        <begin position="18"/>
        <end position="313"/>
    </location>
</feature>
<dbReference type="Pfam" id="PF00391">
    <property type="entry name" value="PEP-utilizers"/>
    <property type="match status" value="1"/>
</dbReference>
<dbReference type="Pfam" id="PF01326">
    <property type="entry name" value="PPDK_N"/>
    <property type="match status" value="1"/>
</dbReference>